<dbReference type="RefSeq" id="WP_139915161.1">
    <property type="nucleotide sequence ID" value="NZ_CBCSLE010000040.1"/>
</dbReference>
<evidence type="ECO:0000313" key="2">
    <source>
        <dbReference type="Proteomes" id="UP000537825"/>
    </source>
</evidence>
<protein>
    <submittedName>
        <fullName evidence="1">Uncharacterized protein</fullName>
    </submittedName>
</protein>
<dbReference type="AlphaFoldDB" id="A0A7X4YBR9"/>
<organism evidence="1 2">
    <name type="scientific">Corallococcus exiguus</name>
    <dbReference type="NCBI Taxonomy" id="83462"/>
    <lineage>
        <taxon>Bacteria</taxon>
        <taxon>Pseudomonadati</taxon>
        <taxon>Myxococcota</taxon>
        <taxon>Myxococcia</taxon>
        <taxon>Myxococcales</taxon>
        <taxon>Cystobacterineae</taxon>
        <taxon>Myxococcaceae</taxon>
        <taxon>Corallococcus</taxon>
    </lineage>
</organism>
<proteinExistence type="predicted"/>
<evidence type="ECO:0000313" key="1">
    <source>
        <dbReference type="EMBL" id="NBC41407.1"/>
    </source>
</evidence>
<gene>
    <name evidence="1" type="ORF">GTZ93_16430</name>
</gene>
<dbReference type="EMBL" id="JAAAPK010000004">
    <property type="protein sequence ID" value="NBC41407.1"/>
    <property type="molecule type" value="Genomic_DNA"/>
</dbReference>
<sequence>MISDLLVELAPLLAEVPLAYGSDPQAVAEELAASAWGRNAVESEPNLIDVAMLGLLGRHQLVVHQLHGAASQHAAVVDLHALPDTPPALLRQPWLLEVRQPDEGARLFGDTLSLSGYTLDGTMFLLGLLGDGSSVLAPWRPRWTGEDLEEGPRRERSLLIDEGHAPPHAAWAREAARYAVVFGLLLEAEGSRLGIEEAPRGEAHEGLPVRTVCLRGPVDVPAVASETGFAWRGAVERQARGYLTRQRHGPWLSLARWQYVSKRSMWRWVRPAS</sequence>
<name>A0A7X4YBR9_9BACT</name>
<comment type="caution">
    <text evidence="1">The sequence shown here is derived from an EMBL/GenBank/DDBJ whole genome shotgun (WGS) entry which is preliminary data.</text>
</comment>
<accession>A0A7X4YBR9</accession>
<keyword evidence="2" id="KW-1185">Reference proteome</keyword>
<dbReference type="Proteomes" id="UP000537825">
    <property type="component" value="Unassembled WGS sequence"/>
</dbReference>
<reference evidence="1 2" key="1">
    <citation type="submission" date="2020-01" db="EMBL/GenBank/DDBJ databases">
        <title>The draft genome sequence of Corallococcus exiguus DSM 14696.</title>
        <authorList>
            <person name="Zhang X."/>
            <person name="Zhu H."/>
        </authorList>
    </citation>
    <scope>NUCLEOTIDE SEQUENCE [LARGE SCALE GENOMIC DNA]</scope>
    <source>
        <strain evidence="1 2">DSM 14696</strain>
    </source>
</reference>